<keyword evidence="2" id="KW-1185">Reference proteome</keyword>
<name>A0A6I2MFQ6_9BACI</name>
<reference evidence="1 2" key="1">
    <citation type="submission" date="2019-11" db="EMBL/GenBank/DDBJ databases">
        <title>Bacillus idriensis genome.</title>
        <authorList>
            <person name="Konopka E.N."/>
            <person name="Newman J.D."/>
        </authorList>
    </citation>
    <scope>NUCLEOTIDE SEQUENCE [LARGE SCALE GENOMIC DNA]</scope>
    <source>
        <strain evidence="1 2">DSM 19097</strain>
    </source>
</reference>
<sequence length="85" mass="10176">MKETLETIEHFFTEHLSAPHKIPSVEPDDDGYRAVVEIIEEKEYMRKYARDEMVGVYEVKLNRENEVISYSRIYLKNRGETGHWE</sequence>
<organism evidence="1 2">
    <name type="scientific">Metabacillus idriensis</name>
    <dbReference type="NCBI Taxonomy" id="324768"/>
    <lineage>
        <taxon>Bacteria</taxon>
        <taxon>Bacillati</taxon>
        <taxon>Bacillota</taxon>
        <taxon>Bacilli</taxon>
        <taxon>Bacillales</taxon>
        <taxon>Bacillaceae</taxon>
        <taxon>Metabacillus</taxon>
    </lineage>
</organism>
<dbReference type="InterPro" id="IPR008634">
    <property type="entry name" value="Gas-vesicle_GvpO"/>
</dbReference>
<evidence type="ECO:0000313" key="1">
    <source>
        <dbReference type="EMBL" id="MRX56639.1"/>
    </source>
</evidence>
<dbReference type="EMBL" id="WKKF01000015">
    <property type="protein sequence ID" value="MRX56639.1"/>
    <property type="molecule type" value="Genomic_DNA"/>
</dbReference>
<dbReference type="RefSeq" id="WP_070877690.1">
    <property type="nucleotide sequence ID" value="NZ_CAJFZX010000005.1"/>
</dbReference>
<dbReference type="AlphaFoldDB" id="A0A6I2MFQ6"/>
<evidence type="ECO:0000313" key="2">
    <source>
        <dbReference type="Proteomes" id="UP000441585"/>
    </source>
</evidence>
<dbReference type="Pfam" id="PF05800">
    <property type="entry name" value="GvpO"/>
    <property type="match status" value="1"/>
</dbReference>
<comment type="caution">
    <text evidence="1">The sequence shown here is derived from an EMBL/GenBank/DDBJ whole genome shotgun (WGS) entry which is preliminary data.</text>
</comment>
<proteinExistence type="predicted"/>
<gene>
    <name evidence="1" type="ORF">GJU41_22090</name>
</gene>
<dbReference type="GO" id="GO:0031412">
    <property type="term" value="P:gas vesicle organization"/>
    <property type="evidence" value="ECO:0007669"/>
    <property type="project" value="InterPro"/>
</dbReference>
<dbReference type="Proteomes" id="UP000441585">
    <property type="component" value="Unassembled WGS sequence"/>
</dbReference>
<accession>A0A6I2MFQ6</accession>
<protein>
    <submittedName>
        <fullName evidence="1">Gas vesicle protein GvpR</fullName>
    </submittedName>
</protein>